<organism evidence="1 2">
    <name type="scientific">Periconia digitata</name>
    <dbReference type="NCBI Taxonomy" id="1303443"/>
    <lineage>
        <taxon>Eukaryota</taxon>
        <taxon>Fungi</taxon>
        <taxon>Dikarya</taxon>
        <taxon>Ascomycota</taxon>
        <taxon>Pezizomycotina</taxon>
        <taxon>Dothideomycetes</taxon>
        <taxon>Pleosporomycetidae</taxon>
        <taxon>Pleosporales</taxon>
        <taxon>Massarineae</taxon>
        <taxon>Periconiaceae</taxon>
        <taxon>Periconia</taxon>
    </lineage>
</organism>
<keyword evidence="2" id="KW-1185">Reference proteome</keyword>
<dbReference type="EMBL" id="CAOQHR010000004">
    <property type="protein sequence ID" value="CAI6333306.1"/>
    <property type="molecule type" value="Genomic_DNA"/>
</dbReference>
<comment type="caution">
    <text evidence="1">The sequence shown here is derived from an EMBL/GenBank/DDBJ whole genome shotgun (WGS) entry which is preliminary data.</text>
</comment>
<proteinExistence type="predicted"/>
<dbReference type="AlphaFoldDB" id="A0A9W4XQ44"/>
<reference evidence="1" key="1">
    <citation type="submission" date="2023-01" db="EMBL/GenBank/DDBJ databases">
        <authorList>
            <person name="Van Ghelder C."/>
            <person name="Rancurel C."/>
        </authorList>
    </citation>
    <scope>NUCLEOTIDE SEQUENCE</scope>
    <source>
        <strain evidence="1">CNCM I-4278</strain>
    </source>
</reference>
<gene>
    <name evidence="1" type="ORF">PDIGIT_LOCUS6344</name>
</gene>
<dbReference type="Proteomes" id="UP001152607">
    <property type="component" value="Unassembled WGS sequence"/>
</dbReference>
<evidence type="ECO:0000313" key="1">
    <source>
        <dbReference type="EMBL" id="CAI6333306.1"/>
    </source>
</evidence>
<evidence type="ECO:0000313" key="2">
    <source>
        <dbReference type="Proteomes" id="UP001152607"/>
    </source>
</evidence>
<sequence>MPCSKYTPIEDASLLQYACLVDFPFYPFLKLRASEVVASVSFASGYEIAQEGVPTCLPSSCIVKGSTCSRSSSHFCIAPAISRCEVTFPKHLSFHVRNVISHHHRVSRDALPDLSFQLLSVKSLHYRFASSIKTRLHVHIHELSHTDVCAARGTRLIPHPASSGLKKVSSPPHLGPHAVRLLPLQPISSSVDIILDSDSDFRPLAYPFDNNHEGK</sequence>
<protein>
    <submittedName>
        <fullName evidence="1">Uncharacterized protein</fullName>
    </submittedName>
</protein>
<name>A0A9W4XQ44_9PLEO</name>
<accession>A0A9W4XQ44</accession>